<keyword evidence="2" id="KW-1003">Cell membrane</keyword>
<feature type="transmembrane region" description="Helical" evidence="6">
    <location>
        <begin position="257"/>
        <end position="279"/>
    </location>
</feature>
<dbReference type="Proteomes" id="UP000534306">
    <property type="component" value="Unassembled WGS sequence"/>
</dbReference>
<evidence type="ECO:0000313" key="7">
    <source>
        <dbReference type="EMBL" id="NOL41741.1"/>
    </source>
</evidence>
<dbReference type="PANTHER" id="PTHR23513">
    <property type="entry name" value="INTEGRAL MEMBRANE EFFLUX PROTEIN-RELATED"/>
    <property type="match status" value="1"/>
</dbReference>
<feature type="transmembrane region" description="Helical" evidence="6">
    <location>
        <begin position="291"/>
        <end position="309"/>
    </location>
</feature>
<name>A0A7Y4L1J9_9ACTN</name>
<evidence type="ECO:0000256" key="3">
    <source>
        <dbReference type="ARBA" id="ARBA00022692"/>
    </source>
</evidence>
<keyword evidence="3 6" id="KW-0812">Transmembrane</keyword>
<feature type="transmembrane region" description="Helical" evidence="6">
    <location>
        <begin position="52"/>
        <end position="72"/>
    </location>
</feature>
<feature type="transmembrane region" description="Helical" evidence="6">
    <location>
        <begin position="227"/>
        <end position="251"/>
    </location>
</feature>
<feature type="transmembrane region" description="Helical" evidence="6">
    <location>
        <begin position="165"/>
        <end position="188"/>
    </location>
</feature>
<comment type="caution">
    <text evidence="7">The sequence shown here is derived from an EMBL/GenBank/DDBJ whole genome shotgun (WGS) entry which is preliminary data.</text>
</comment>
<dbReference type="GO" id="GO:0022857">
    <property type="term" value="F:transmembrane transporter activity"/>
    <property type="evidence" value="ECO:0007669"/>
    <property type="project" value="InterPro"/>
</dbReference>
<evidence type="ECO:0000256" key="6">
    <source>
        <dbReference type="SAM" id="Phobius"/>
    </source>
</evidence>
<dbReference type="InterPro" id="IPR036259">
    <property type="entry name" value="MFS_trans_sf"/>
</dbReference>
<feature type="transmembrane region" description="Helical" evidence="6">
    <location>
        <begin position="354"/>
        <end position="378"/>
    </location>
</feature>
<dbReference type="PANTHER" id="PTHR23513:SF6">
    <property type="entry name" value="MAJOR FACILITATOR SUPERFAMILY ASSOCIATED DOMAIN-CONTAINING PROTEIN"/>
    <property type="match status" value="1"/>
</dbReference>
<evidence type="ECO:0000256" key="5">
    <source>
        <dbReference type="ARBA" id="ARBA00023136"/>
    </source>
</evidence>
<keyword evidence="4 6" id="KW-1133">Transmembrane helix</keyword>
<proteinExistence type="predicted"/>
<feature type="transmembrane region" description="Helical" evidence="6">
    <location>
        <begin position="84"/>
        <end position="108"/>
    </location>
</feature>
<feature type="transmembrane region" description="Helical" evidence="6">
    <location>
        <begin position="315"/>
        <end position="333"/>
    </location>
</feature>
<reference evidence="7 8" key="1">
    <citation type="submission" date="2020-05" db="EMBL/GenBank/DDBJ databases">
        <title>Genome sequence of Kribbella sandramycini ATCC 39419.</title>
        <authorList>
            <person name="Maclea K.S."/>
            <person name="Fair J.L."/>
        </authorList>
    </citation>
    <scope>NUCLEOTIDE SEQUENCE [LARGE SCALE GENOMIC DNA]</scope>
    <source>
        <strain evidence="7 8">ATCC 39419</strain>
    </source>
</reference>
<dbReference type="GO" id="GO:0005886">
    <property type="term" value="C:plasma membrane"/>
    <property type="evidence" value="ECO:0007669"/>
    <property type="project" value="UniProtKB-SubCell"/>
</dbReference>
<dbReference type="EMBL" id="JABJRC010000003">
    <property type="protein sequence ID" value="NOL41741.1"/>
    <property type="molecule type" value="Genomic_DNA"/>
</dbReference>
<protein>
    <submittedName>
        <fullName evidence="7">MFS transporter</fullName>
    </submittedName>
</protein>
<dbReference type="CDD" id="cd06173">
    <property type="entry name" value="MFS_MefA_like"/>
    <property type="match status" value="1"/>
</dbReference>
<sequence>MSVGGRSYDRRVSLGPDFRRLWVAFTVSAFGSAVGQGALPLVAVLALDVSTLQVSMLAAVSGLAGAVFALPLGDVIERRLKRPAMIVADLVRFVALGSVPVAAAFGVLSYPQLCVVGVLQAAATIAFAGASGAHLKALVPPEGRAEANSRFEQTNWLMLTIGPSAGGLLVSLVGATVTLAVDAASFLLSALGIRRIKQPEPEPVVQLGKRDLTAGWRYILGHRELRALFWNSALFGGPVMMTVPLLTVFMLRDLNLAPWSWGLFLGVSCLGGILGAGLAPRLTRRWGLHRMLLIFGVLRAPWLLLFPLSPSGLPGLIWLTLAEAGLLIAAGAFNPSFATYRMQATSDTHMARVVTAWSITSRSVQPAFIALGGVLSVVLGLRGALWAAGVFCLLSAAILPWRPTDRRKVQECGTALSTNADSTR</sequence>
<gene>
    <name evidence="7" type="ORF">HPO96_15950</name>
</gene>
<dbReference type="SUPFAM" id="SSF103473">
    <property type="entry name" value="MFS general substrate transporter"/>
    <property type="match status" value="1"/>
</dbReference>
<evidence type="ECO:0000256" key="4">
    <source>
        <dbReference type="ARBA" id="ARBA00022989"/>
    </source>
</evidence>
<dbReference type="AlphaFoldDB" id="A0A7Y4L1J9"/>
<dbReference type="InterPro" id="IPR011701">
    <property type="entry name" value="MFS"/>
</dbReference>
<dbReference type="Gene3D" id="1.20.1250.20">
    <property type="entry name" value="MFS general substrate transporter like domains"/>
    <property type="match status" value="1"/>
</dbReference>
<keyword evidence="8" id="KW-1185">Reference proteome</keyword>
<evidence type="ECO:0000256" key="2">
    <source>
        <dbReference type="ARBA" id="ARBA00022475"/>
    </source>
</evidence>
<evidence type="ECO:0000256" key="1">
    <source>
        <dbReference type="ARBA" id="ARBA00004651"/>
    </source>
</evidence>
<evidence type="ECO:0000313" key="8">
    <source>
        <dbReference type="Proteomes" id="UP000534306"/>
    </source>
</evidence>
<accession>A0A7Y4L1J9</accession>
<feature type="transmembrane region" description="Helical" evidence="6">
    <location>
        <begin position="384"/>
        <end position="401"/>
    </location>
</feature>
<dbReference type="Pfam" id="PF07690">
    <property type="entry name" value="MFS_1"/>
    <property type="match status" value="1"/>
</dbReference>
<keyword evidence="5 6" id="KW-0472">Membrane</keyword>
<comment type="subcellular location">
    <subcellularLocation>
        <location evidence="1">Cell membrane</location>
        <topology evidence="1">Multi-pass membrane protein</topology>
    </subcellularLocation>
</comment>
<feature type="transmembrane region" description="Helical" evidence="6">
    <location>
        <begin position="21"/>
        <end position="46"/>
    </location>
</feature>
<organism evidence="7 8">
    <name type="scientific">Kribbella sandramycini</name>
    <dbReference type="NCBI Taxonomy" id="60450"/>
    <lineage>
        <taxon>Bacteria</taxon>
        <taxon>Bacillati</taxon>
        <taxon>Actinomycetota</taxon>
        <taxon>Actinomycetes</taxon>
        <taxon>Propionibacteriales</taxon>
        <taxon>Kribbellaceae</taxon>
        <taxon>Kribbella</taxon>
    </lineage>
</organism>